<organism evidence="1 2">
    <name type="scientific">Sipha flava</name>
    <name type="common">yellow sugarcane aphid</name>
    <dbReference type="NCBI Taxonomy" id="143950"/>
    <lineage>
        <taxon>Eukaryota</taxon>
        <taxon>Metazoa</taxon>
        <taxon>Ecdysozoa</taxon>
        <taxon>Arthropoda</taxon>
        <taxon>Hexapoda</taxon>
        <taxon>Insecta</taxon>
        <taxon>Pterygota</taxon>
        <taxon>Neoptera</taxon>
        <taxon>Paraneoptera</taxon>
        <taxon>Hemiptera</taxon>
        <taxon>Sternorrhyncha</taxon>
        <taxon>Aphidomorpha</taxon>
        <taxon>Aphidoidea</taxon>
        <taxon>Aphididae</taxon>
        <taxon>Sipha</taxon>
    </lineage>
</organism>
<protein>
    <submittedName>
        <fullName evidence="2">Cytochrome b-c1 complex subunit 10-like</fullName>
    </submittedName>
</protein>
<dbReference type="SUPFAM" id="SSF81518">
    <property type="entry name" value="Subunit XI (6.4 kDa protein) of cytochrome bc1 complex (Ubiquinol-cytochrome c reductase)"/>
    <property type="match status" value="1"/>
</dbReference>
<accession>A0A8B8GQE0</accession>
<dbReference type="GeneID" id="112694269"/>
<sequence length="60" mass="6979">MSLVSNLIGRRYISQAVKYIPSAGLYSATGFTLLCYFTDWKTVLQYLPYYNTKFPKEVEE</sequence>
<dbReference type="InterPro" id="IPR015089">
    <property type="entry name" value="UQCR"/>
</dbReference>
<dbReference type="InterPro" id="IPR029027">
    <property type="entry name" value="Single_a-helix_sf"/>
</dbReference>
<evidence type="ECO:0000313" key="1">
    <source>
        <dbReference type="Proteomes" id="UP000694846"/>
    </source>
</evidence>
<reference evidence="2" key="1">
    <citation type="submission" date="2025-08" db="UniProtKB">
        <authorList>
            <consortium name="RefSeq"/>
        </authorList>
    </citation>
    <scope>IDENTIFICATION</scope>
    <source>
        <tissue evidence="2">Whole body</tissue>
    </source>
</reference>
<keyword evidence="1" id="KW-1185">Reference proteome</keyword>
<dbReference type="AlphaFoldDB" id="A0A8B8GQE0"/>
<evidence type="ECO:0000313" key="2">
    <source>
        <dbReference type="RefSeq" id="XP_025425479.1"/>
    </source>
</evidence>
<gene>
    <name evidence="2" type="primary">LOC112694269</name>
</gene>
<dbReference type="GO" id="GO:0005743">
    <property type="term" value="C:mitochondrial inner membrane"/>
    <property type="evidence" value="ECO:0007669"/>
    <property type="project" value="TreeGrafter"/>
</dbReference>
<dbReference type="PANTHER" id="PTHR15420">
    <property type="entry name" value="UBIQUINOL-CYTOCHROME C REDUCTASE COMPLEX 6.4 KD PROTEIN"/>
    <property type="match status" value="1"/>
</dbReference>
<name>A0A8B8GQE0_9HEMI</name>
<dbReference type="GO" id="GO:0006122">
    <property type="term" value="P:mitochondrial electron transport, ubiquinol to cytochrome c"/>
    <property type="evidence" value="ECO:0007669"/>
    <property type="project" value="InterPro"/>
</dbReference>
<dbReference type="RefSeq" id="XP_025425479.1">
    <property type="nucleotide sequence ID" value="XM_025569694.1"/>
</dbReference>
<proteinExistence type="predicted"/>
<dbReference type="Gene3D" id="1.20.5.220">
    <property type="match status" value="1"/>
</dbReference>
<dbReference type="Proteomes" id="UP000694846">
    <property type="component" value="Unplaced"/>
</dbReference>
<dbReference type="PANTHER" id="PTHR15420:SF2">
    <property type="entry name" value="CYTOCHROME B-C1 COMPLEX SUBUNIT 10"/>
    <property type="match status" value="1"/>
</dbReference>
<dbReference type="OrthoDB" id="15743at2759"/>
<dbReference type="Pfam" id="PF08997">
    <property type="entry name" value="UCR_6-4kD"/>
    <property type="match status" value="1"/>
</dbReference>